<reference evidence="8" key="1">
    <citation type="submission" date="2016-02" db="EMBL/GenBank/DDBJ databases">
        <authorList>
            <person name="Rodrigo-Torres Lidia"/>
            <person name="Arahal R.David."/>
        </authorList>
    </citation>
    <scope>NUCLEOTIDE SEQUENCE [LARGE SCALE GENOMIC DNA]</scope>
    <source>
        <strain evidence="8">CECT 9029</strain>
    </source>
</reference>
<dbReference type="OrthoDB" id="9802147at2"/>
<dbReference type="PANTHER" id="PTHR43727">
    <property type="entry name" value="DIAMINOPIMELATE DECARBOXYLASE"/>
    <property type="match status" value="1"/>
</dbReference>
<dbReference type="GO" id="GO:0009089">
    <property type="term" value="P:lysine biosynthetic process via diaminopimelate"/>
    <property type="evidence" value="ECO:0007669"/>
    <property type="project" value="TreeGrafter"/>
</dbReference>
<protein>
    <submittedName>
        <fullName evidence="7">L-glutamyl-[BtrI acyl-carrier protein] decarboxylase</fullName>
        <ecNumber evidence="7">4.1.1.95</ecNumber>
    </submittedName>
</protein>
<feature type="domain" description="Orn/DAP/Arg decarboxylase 2 C-terminal" evidence="5">
    <location>
        <begin position="322"/>
        <end position="418"/>
    </location>
</feature>
<sequence length="455" mass="50601">MNNISMDTRAAVEANNDFDTRFPAKEDLSLPYRQLFPLITKAANTPFHAMLPHRVKQNIVGVKHVLSRYLGERFQVLYAMKTNRSAALVKAAAEEGIGIDVSSLEEFQLALTQGVRGQDCSLSGPFKSVEFLTLALRQEARIVVDSDEELLQIQSLAVSIGKTARVLLRWNADQPYTRFGMNTDKLKAASLVADSLSNIELEGAGFHLSGYCPLERGKALSQLLDIADALRYGADIRWKAINIGGGYPLRYVEEATWRRFQNAIDKQDFVAGRMPKSFYPYWHPDTLETAVEKVLLESGNAERLRANNIELSVEPGRALTDGAGFTVFEVLGTKTTNAGDHCVVVKGLSFSFSETWFNSEFIVDPVHLPVSQEVIKPTNAVRAYIAGQSCLEEDVLTYRKVPFSQMPKAGDLLVFNNTAGYLMDLLETRFHGLPIPNKVVLDNKEDSFSIEEVRG</sequence>
<feature type="active site" description="Proton donor" evidence="3">
    <location>
        <position position="390"/>
    </location>
</feature>
<keyword evidence="8" id="KW-1185">Reference proteome</keyword>
<dbReference type="Gene3D" id="3.20.20.10">
    <property type="entry name" value="Alanine racemase"/>
    <property type="match status" value="1"/>
</dbReference>
<proteinExistence type="inferred from homology"/>
<dbReference type="InterPro" id="IPR022643">
    <property type="entry name" value="De-COase2_C"/>
</dbReference>
<evidence type="ECO:0000313" key="7">
    <source>
        <dbReference type="EMBL" id="CZF78178.1"/>
    </source>
</evidence>
<dbReference type="InterPro" id="IPR029066">
    <property type="entry name" value="PLP-binding_barrel"/>
</dbReference>
<evidence type="ECO:0000256" key="1">
    <source>
        <dbReference type="ARBA" id="ARBA00001933"/>
    </source>
</evidence>
<evidence type="ECO:0000259" key="6">
    <source>
        <dbReference type="Pfam" id="PF02784"/>
    </source>
</evidence>
<dbReference type="Gene3D" id="2.40.37.10">
    <property type="entry name" value="Lyase, Ornithine Decarboxylase, Chain A, domain 1"/>
    <property type="match status" value="1"/>
</dbReference>
<name>A0A128EU99_9GAMM</name>
<gene>
    <name evidence="7" type="primary">btrK_1</name>
    <name evidence="7" type="ORF">GCE9029_00678</name>
</gene>
<organism evidence="7 8">
    <name type="scientific">Grimontia celer</name>
    <dbReference type="NCBI Taxonomy" id="1796497"/>
    <lineage>
        <taxon>Bacteria</taxon>
        <taxon>Pseudomonadati</taxon>
        <taxon>Pseudomonadota</taxon>
        <taxon>Gammaproteobacteria</taxon>
        <taxon>Vibrionales</taxon>
        <taxon>Vibrionaceae</taxon>
        <taxon>Grimontia</taxon>
    </lineage>
</organism>
<dbReference type="EC" id="4.1.1.95" evidence="7"/>
<dbReference type="PRINTS" id="PR01179">
    <property type="entry name" value="ODADCRBXLASE"/>
</dbReference>
<dbReference type="InterPro" id="IPR009006">
    <property type="entry name" value="Ala_racemase/Decarboxylase_C"/>
</dbReference>
<evidence type="ECO:0000256" key="3">
    <source>
        <dbReference type="PIRSR" id="PIRSR600183-50"/>
    </source>
</evidence>
<evidence type="ECO:0000256" key="2">
    <source>
        <dbReference type="ARBA" id="ARBA00022898"/>
    </source>
</evidence>
<dbReference type="SUPFAM" id="SSF50621">
    <property type="entry name" value="Alanine racemase C-terminal domain-like"/>
    <property type="match status" value="1"/>
</dbReference>
<dbReference type="Pfam" id="PF00278">
    <property type="entry name" value="Orn_DAP_Arg_deC"/>
    <property type="match status" value="1"/>
</dbReference>
<dbReference type="EMBL" id="FIZX01000001">
    <property type="protein sequence ID" value="CZF78178.1"/>
    <property type="molecule type" value="Genomic_DNA"/>
</dbReference>
<comment type="cofactor">
    <cofactor evidence="1 3">
        <name>pyridoxal 5'-phosphate</name>
        <dbReference type="ChEBI" id="CHEBI:597326"/>
    </cofactor>
</comment>
<feature type="modified residue" description="N6-(pyridoxal phosphate)lysine" evidence="3">
    <location>
        <position position="81"/>
    </location>
</feature>
<dbReference type="Pfam" id="PF02784">
    <property type="entry name" value="Orn_Arg_deC_N"/>
    <property type="match status" value="1"/>
</dbReference>
<comment type="similarity">
    <text evidence="4">Belongs to the Orn/Lys/Arg decarboxylase class-II family.</text>
</comment>
<evidence type="ECO:0000256" key="4">
    <source>
        <dbReference type="RuleBase" id="RU003737"/>
    </source>
</evidence>
<dbReference type="RefSeq" id="WP_062661025.1">
    <property type="nucleotide sequence ID" value="NZ_FIZX01000001.1"/>
</dbReference>
<dbReference type="InterPro" id="IPR000183">
    <property type="entry name" value="Orn/DAP/Arg_de-COase"/>
</dbReference>
<evidence type="ECO:0000313" key="8">
    <source>
        <dbReference type="Proteomes" id="UP000071641"/>
    </source>
</evidence>
<evidence type="ECO:0000259" key="5">
    <source>
        <dbReference type="Pfam" id="PF00278"/>
    </source>
</evidence>
<dbReference type="SUPFAM" id="SSF51419">
    <property type="entry name" value="PLP-binding barrel"/>
    <property type="match status" value="1"/>
</dbReference>
<accession>A0A128EU99</accession>
<keyword evidence="7" id="KW-0456">Lyase</keyword>
<dbReference type="GO" id="GO:0008836">
    <property type="term" value="F:diaminopimelate decarboxylase activity"/>
    <property type="evidence" value="ECO:0007669"/>
    <property type="project" value="TreeGrafter"/>
</dbReference>
<dbReference type="Proteomes" id="UP000071641">
    <property type="component" value="Unassembled WGS sequence"/>
</dbReference>
<dbReference type="AlphaFoldDB" id="A0A128EU99"/>
<dbReference type="PANTHER" id="PTHR43727:SF2">
    <property type="entry name" value="GROUP IV DECARBOXYLASE"/>
    <property type="match status" value="1"/>
</dbReference>
<dbReference type="STRING" id="1796497.GCE9029_00678"/>
<feature type="domain" description="Orn/DAP/Arg decarboxylase 2 N-terminal" evidence="6">
    <location>
        <begin position="70"/>
        <end position="268"/>
    </location>
</feature>
<keyword evidence="2 3" id="KW-0663">Pyridoxal phosphate</keyword>
<dbReference type="InterPro" id="IPR022644">
    <property type="entry name" value="De-COase2_N"/>
</dbReference>